<proteinExistence type="predicted"/>
<feature type="transmembrane region" description="Helical" evidence="1">
    <location>
        <begin position="21"/>
        <end position="43"/>
    </location>
</feature>
<evidence type="ECO:0000256" key="1">
    <source>
        <dbReference type="SAM" id="Phobius"/>
    </source>
</evidence>
<accession>A0A934KMB9</accession>
<gene>
    <name evidence="2" type="ORF">JEM65_14480</name>
</gene>
<protein>
    <submittedName>
        <fullName evidence="2">ABC transporter permease</fullName>
    </submittedName>
</protein>
<keyword evidence="1" id="KW-0472">Membrane</keyword>
<dbReference type="RefSeq" id="WP_199600947.1">
    <property type="nucleotide sequence ID" value="NZ_JAEHJZ010000035.1"/>
</dbReference>
<keyword evidence="1" id="KW-1133">Transmembrane helix</keyword>
<keyword evidence="1" id="KW-0812">Transmembrane</keyword>
<organism evidence="2 3">
    <name type="scientific">Gelidibacter salicanalis</name>
    <dbReference type="NCBI Taxonomy" id="291193"/>
    <lineage>
        <taxon>Bacteria</taxon>
        <taxon>Pseudomonadati</taxon>
        <taxon>Bacteroidota</taxon>
        <taxon>Flavobacteriia</taxon>
        <taxon>Flavobacteriales</taxon>
        <taxon>Flavobacteriaceae</taxon>
        <taxon>Gelidibacter</taxon>
    </lineage>
</organism>
<evidence type="ECO:0000313" key="2">
    <source>
        <dbReference type="EMBL" id="MBJ7881842.1"/>
    </source>
</evidence>
<dbReference type="Proteomes" id="UP000662373">
    <property type="component" value="Unassembled WGS sequence"/>
</dbReference>
<keyword evidence="3" id="KW-1185">Reference proteome</keyword>
<name>A0A934KMB9_9FLAO</name>
<sequence length="134" mass="15366">MIRNYIKIALRNLWKDRIFKAINIIGLSTAFGVAFLLSMYAFFELSFDKFHENVGSIYQVYTTSQIPEGIENSDANPIPFADALRDEVRGVEKITRYVTGGPLLTYNDKTLSVGSAWADPEFFDIFFLSSYRRK</sequence>
<evidence type="ECO:0000313" key="3">
    <source>
        <dbReference type="Proteomes" id="UP000662373"/>
    </source>
</evidence>
<dbReference type="EMBL" id="JAEHJZ010000035">
    <property type="protein sequence ID" value="MBJ7881842.1"/>
    <property type="molecule type" value="Genomic_DNA"/>
</dbReference>
<reference evidence="2 3" key="1">
    <citation type="submission" date="2020-09" db="EMBL/GenBank/DDBJ databases">
        <title>Draft genome of Gelidibacter salicanalis PAMC21136.</title>
        <authorList>
            <person name="Park H."/>
        </authorList>
    </citation>
    <scope>NUCLEOTIDE SEQUENCE [LARGE SCALE GENOMIC DNA]</scope>
    <source>
        <strain evidence="2 3">PAMC21136</strain>
    </source>
</reference>
<comment type="caution">
    <text evidence="2">The sequence shown here is derived from an EMBL/GenBank/DDBJ whole genome shotgun (WGS) entry which is preliminary data.</text>
</comment>
<dbReference type="AlphaFoldDB" id="A0A934KMB9"/>